<feature type="region of interest" description="Disordered" evidence="1">
    <location>
        <begin position="79"/>
        <end position="119"/>
    </location>
</feature>
<protein>
    <submittedName>
        <fullName evidence="2">Uncharacterized protein</fullName>
    </submittedName>
</protein>
<dbReference type="EMBL" id="JAHYIQ010000001">
    <property type="protein sequence ID" value="KAK1136612.1"/>
    <property type="molecule type" value="Genomic_DNA"/>
</dbReference>
<organism evidence="2 3">
    <name type="scientific">Melipona bicolor</name>
    <dbReference type="NCBI Taxonomy" id="60889"/>
    <lineage>
        <taxon>Eukaryota</taxon>
        <taxon>Metazoa</taxon>
        <taxon>Ecdysozoa</taxon>
        <taxon>Arthropoda</taxon>
        <taxon>Hexapoda</taxon>
        <taxon>Insecta</taxon>
        <taxon>Pterygota</taxon>
        <taxon>Neoptera</taxon>
        <taxon>Endopterygota</taxon>
        <taxon>Hymenoptera</taxon>
        <taxon>Apocrita</taxon>
        <taxon>Aculeata</taxon>
        <taxon>Apoidea</taxon>
        <taxon>Anthophila</taxon>
        <taxon>Apidae</taxon>
        <taxon>Melipona</taxon>
    </lineage>
</organism>
<name>A0AA40GFA6_9HYME</name>
<feature type="non-terminal residue" evidence="2">
    <location>
        <position position="1"/>
    </location>
</feature>
<gene>
    <name evidence="2" type="ORF">K0M31_001158</name>
</gene>
<reference evidence="2" key="1">
    <citation type="submission" date="2021-10" db="EMBL/GenBank/DDBJ databases">
        <title>Melipona bicolor Genome sequencing and assembly.</title>
        <authorList>
            <person name="Araujo N.S."/>
            <person name="Arias M.C."/>
        </authorList>
    </citation>
    <scope>NUCLEOTIDE SEQUENCE</scope>
    <source>
        <strain evidence="2">USP_2M_L1-L4_2017</strain>
        <tissue evidence="2">Whole body</tissue>
    </source>
</reference>
<accession>A0AA40GFA6</accession>
<sequence length="135" mass="15135">SNGNKTQNKFKYQRTLFGRVSTLQYLRSGYRHVPRKFIALRVPLAGRVAQNTGHMAGLLLGRRDTRPWIEAWRQLSRTREKYGPARSPTTVAESGPSCPTLDPGPRFPAAEGRGTEKTFGPSFGFLIRITSTSDR</sequence>
<keyword evidence="3" id="KW-1185">Reference proteome</keyword>
<comment type="caution">
    <text evidence="2">The sequence shown here is derived from an EMBL/GenBank/DDBJ whole genome shotgun (WGS) entry which is preliminary data.</text>
</comment>
<evidence type="ECO:0000256" key="1">
    <source>
        <dbReference type="SAM" id="MobiDB-lite"/>
    </source>
</evidence>
<evidence type="ECO:0000313" key="2">
    <source>
        <dbReference type="EMBL" id="KAK1136612.1"/>
    </source>
</evidence>
<evidence type="ECO:0000313" key="3">
    <source>
        <dbReference type="Proteomes" id="UP001177670"/>
    </source>
</evidence>
<proteinExistence type="predicted"/>
<dbReference type="Proteomes" id="UP001177670">
    <property type="component" value="Unassembled WGS sequence"/>
</dbReference>
<dbReference type="AlphaFoldDB" id="A0AA40GFA6"/>